<dbReference type="RefSeq" id="WP_377126025.1">
    <property type="nucleotide sequence ID" value="NZ_JBHRSD010000028.1"/>
</dbReference>
<accession>A0ABV7CMP3</accession>
<reference evidence="11" key="1">
    <citation type="journal article" date="2019" name="Int. J. Syst. Evol. Microbiol.">
        <title>The Global Catalogue of Microorganisms (GCM) 10K type strain sequencing project: providing services to taxonomists for standard genome sequencing and annotation.</title>
        <authorList>
            <consortium name="The Broad Institute Genomics Platform"/>
            <consortium name="The Broad Institute Genome Sequencing Center for Infectious Disease"/>
            <person name="Wu L."/>
            <person name="Ma J."/>
        </authorList>
    </citation>
    <scope>NUCLEOTIDE SEQUENCE [LARGE SCALE GENOMIC DNA]</scope>
    <source>
        <strain evidence="11">KCTC 42730</strain>
    </source>
</reference>
<dbReference type="Proteomes" id="UP001595453">
    <property type="component" value="Unassembled WGS sequence"/>
</dbReference>
<dbReference type="PANTHER" id="PTHR30462:SF2">
    <property type="entry name" value="INTERMEMBRANE TRANSPORT PROTEIN PQIB"/>
    <property type="match status" value="1"/>
</dbReference>
<keyword evidence="2" id="KW-1003">Cell membrane</keyword>
<evidence type="ECO:0000256" key="8">
    <source>
        <dbReference type="SAM" id="Phobius"/>
    </source>
</evidence>
<evidence type="ECO:0000256" key="4">
    <source>
        <dbReference type="ARBA" id="ARBA00022692"/>
    </source>
</evidence>
<protein>
    <submittedName>
        <fullName evidence="10">Intermembrane transport protein PqiB</fullName>
    </submittedName>
</protein>
<name>A0ABV7CMP3_9GAMM</name>
<feature type="transmembrane region" description="Helical" evidence="8">
    <location>
        <begin position="12"/>
        <end position="32"/>
    </location>
</feature>
<feature type="coiled-coil region" evidence="7">
    <location>
        <begin position="444"/>
        <end position="494"/>
    </location>
</feature>
<keyword evidence="4 8" id="KW-0812">Transmembrane</keyword>
<keyword evidence="6 8" id="KW-0472">Membrane</keyword>
<dbReference type="PANTHER" id="PTHR30462">
    <property type="entry name" value="INTERMEMBRANE TRANSPORT PROTEIN PQIB-RELATED"/>
    <property type="match status" value="1"/>
</dbReference>
<dbReference type="NCBIfam" id="NF008070">
    <property type="entry name" value="PRK10807.1"/>
    <property type="match status" value="1"/>
</dbReference>
<feature type="domain" description="Mce/MlaD" evidence="9">
    <location>
        <begin position="39"/>
        <end position="130"/>
    </location>
</feature>
<keyword evidence="7" id="KW-0175">Coiled coil</keyword>
<gene>
    <name evidence="10" type="primary">pqiB</name>
    <name evidence="10" type="ORF">ACFOEE_15125</name>
</gene>
<dbReference type="InterPro" id="IPR051800">
    <property type="entry name" value="PqiA-PqiB_transport"/>
</dbReference>
<evidence type="ECO:0000313" key="10">
    <source>
        <dbReference type="EMBL" id="MFC3033853.1"/>
    </source>
</evidence>
<evidence type="ECO:0000256" key="6">
    <source>
        <dbReference type="ARBA" id="ARBA00023136"/>
    </source>
</evidence>
<evidence type="ECO:0000256" key="7">
    <source>
        <dbReference type="SAM" id="Coils"/>
    </source>
</evidence>
<evidence type="ECO:0000259" key="9">
    <source>
        <dbReference type="Pfam" id="PF02470"/>
    </source>
</evidence>
<dbReference type="Pfam" id="PF02470">
    <property type="entry name" value="MlaD"/>
    <property type="match status" value="2"/>
</dbReference>
<feature type="domain" description="Mce/MlaD" evidence="9">
    <location>
        <begin position="287"/>
        <end position="388"/>
    </location>
</feature>
<proteinExistence type="predicted"/>
<keyword evidence="3" id="KW-0997">Cell inner membrane</keyword>
<keyword evidence="11" id="KW-1185">Reference proteome</keyword>
<evidence type="ECO:0000313" key="11">
    <source>
        <dbReference type="Proteomes" id="UP001595453"/>
    </source>
</evidence>
<organism evidence="10 11">
    <name type="scientific">Pseudoalteromonas fenneropenaei</name>
    <dbReference type="NCBI Taxonomy" id="1737459"/>
    <lineage>
        <taxon>Bacteria</taxon>
        <taxon>Pseudomonadati</taxon>
        <taxon>Pseudomonadota</taxon>
        <taxon>Gammaproteobacteria</taxon>
        <taxon>Alteromonadales</taxon>
        <taxon>Pseudoalteromonadaceae</taxon>
        <taxon>Pseudoalteromonas</taxon>
    </lineage>
</organism>
<comment type="caution">
    <text evidence="10">The sequence shown here is derived from an EMBL/GenBank/DDBJ whole genome shotgun (WGS) entry which is preliminary data.</text>
</comment>
<dbReference type="EMBL" id="JBHRSD010000028">
    <property type="protein sequence ID" value="MFC3033853.1"/>
    <property type="molecule type" value="Genomic_DNA"/>
</dbReference>
<keyword evidence="5 8" id="KW-1133">Transmembrane helix</keyword>
<comment type="subcellular location">
    <subcellularLocation>
        <location evidence="1">Cell inner membrane</location>
    </subcellularLocation>
</comment>
<evidence type="ECO:0000256" key="2">
    <source>
        <dbReference type="ARBA" id="ARBA00022475"/>
    </source>
</evidence>
<evidence type="ECO:0000256" key="5">
    <source>
        <dbReference type="ARBA" id="ARBA00022989"/>
    </source>
</evidence>
<evidence type="ECO:0000256" key="1">
    <source>
        <dbReference type="ARBA" id="ARBA00004533"/>
    </source>
</evidence>
<dbReference type="InterPro" id="IPR003399">
    <property type="entry name" value="Mce/MlaD"/>
</dbReference>
<evidence type="ECO:0000256" key="3">
    <source>
        <dbReference type="ARBA" id="ARBA00022519"/>
    </source>
</evidence>
<sequence length="552" mass="61541">MASPIITTPKRNISLIWLLPFVAVLVAGWMFYQQYLQQGHTIFIKMEDAEGLVIGKTEIKVRNVRVGYIESLRLVVEQNSVIARAKIDNEYVELLTDDSKLWVVKPRIDETGISGMGTLLSGVYIELQPGKSKTTANLFTLQEHPALISQDIEGKRFALQSQGGEVLDVGTGIFFRNYKIGQIETSEFEMETQQMRYGLFIYAPFDQLIADNSLFWLSSGLSVEMSVNGISINTGSLSKLLKGGISIDYPPGKNKGTLVDDGAEFPLYATYSEAIEQRFNDFDYYLIEFEQSIRGLTEGAPVEYRGMRIGTVAQAPAKMLVNDKPLHFRTDDTSIPVVIRLEYGRIFENSKEARAFWQENIEKWINSGLRASLKSGNFLTGGVYVDFDIYANAPTTRMRQNAYYPVLPSIASGFTALSEQVSALLNKLNALPLEGTVTQLNAALGEYQELAKGLNATISELNNNGVANKMAHNLDSLKLTLDQLTSSLKQFEGTLSHYQKGSSMVEQLTNTLSELEQLSKTLLPITKGLQEQPNMLLFNKQFPDDPQPGKQQ</sequence>